<name>A0A8G1RXR8_9EURO</name>
<feature type="region of interest" description="Disordered" evidence="6">
    <location>
        <begin position="522"/>
        <end position="553"/>
    </location>
</feature>
<sequence length="696" mass="76604">MNEYHRPLLRMDNPKTIPDTTRPGHRKFSKPPVKVACLACRTLRIRCDGLERCGNCVARETPCSYVPSKRGGPRIRKRKRPLTPVSGSMDTSLNSMSNDEVEVDGLGFGLPGSSSESGPSSQISLSQEEDEVWLDQLFTLGAPGAGLRSIESSVSEIEQIFDEIFAEDSVRIPSEVEEEPAVEPDLLQTYASDDDILDAYYVFIHLYCPLLPPPERLPVRNKPVYGPATYRPSSPLALAVCAILALIPHPEVRQPSKPECVKLRREMAHSYAQSALEAVEADLELLDSASDPSRALSEGVAQCTREPFHVNVPVGLEAVLALVLLSSYEYAQRGNIQKMCNRAGQALTAAMSVSLHETVEEDGFAEARRRAWWMTYMTVCQGSIVSGMPPVINLYDPRFVTPYPKGWKLLIEAQQTILEATTFVHDLNLTIKSQYNAPWISKRMMDLDSQITYLLHPCRASSPSIPRFPPTPTDSPEIIALQSMKYIAEIKLHSARIKTHRFCAFQDAAIFRRRHCDLHATTPSSATSAPTCCSMPAPQPSSQTPNQSRNSRISFPFSSHASSKICLHAALNITNLLDNLPYPNPTNEIPLTRPPYLARHSRVEIPRTMPSFACCAMQASYAMMMLGMKARGSVSSNSSGGTGGGGSGSGRSLDGFVEELRQSLRGVWKVLGNYATAFEAVGGMRDEIGLSMGWLE</sequence>
<keyword evidence="9" id="KW-1185">Reference proteome</keyword>
<dbReference type="PROSITE" id="PS00463">
    <property type="entry name" value="ZN2_CY6_FUNGAL_1"/>
    <property type="match status" value="1"/>
</dbReference>
<accession>A0A8G1RXR8</accession>
<dbReference type="CDD" id="cd00067">
    <property type="entry name" value="GAL4"/>
    <property type="match status" value="1"/>
</dbReference>
<dbReference type="GeneID" id="63856976"/>
<feature type="compositionally biased region" description="Low complexity" evidence="6">
    <location>
        <begin position="111"/>
        <end position="126"/>
    </location>
</feature>
<dbReference type="SUPFAM" id="SSF57701">
    <property type="entry name" value="Zn2/Cys6 DNA-binding domain"/>
    <property type="match status" value="1"/>
</dbReference>
<feature type="compositionally biased region" description="Polar residues" evidence="6">
    <location>
        <begin position="540"/>
        <end position="553"/>
    </location>
</feature>
<dbReference type="InterPro" id="IPR007219">
    <property type="entry name" value="XnlR_reg_dom"/>
</dbReference>
<evidence type="ECO:0000313" key="9">
    <source>
        <dbReference type="Proteomes" id="UP000249789"/>
    </source>
</evidence>
<dbReference type="RefSeq" id="XP_040805510.1">
    <property type="nucleotide sequence ID" value="XM_040939643.1"/>
</dbReference>
<feature type="compositionally biased region" description="Gly residues" evidence="6">
    <location>
        <begin position="640"/>
        <end position="649"/>
    </location>
</feature>
<dbReference type="Proteomes" id="UP000249789">
    <property type="component" value="Unassembled WGS sequence"/>
</dbReference>
<dbReference type="Gene3D" id="4.10.240.10">
    <property type="entry name" value="Zn(2)-C6 fungal-type DNA-binding domain"/>
    <property type="match status" value="1"/>
</dbReference>
<keyword evidence="2" id="KW-0805">Transcription regulation</keyword>
<evidence type="ECO:0000313" key="8">
    <source>
        <dbReference type="EMBL" id="RAK81500.1"/>
    </source>
</evidence>
<evidence type="ECO:0000256" key="1">
    <source>
        <dbReference type="ARBA" id="ARBA00022723"/>
    </source>
</evidence>
<dbReference type="OrthoDB" id="10250282at2759"/>
<evidence type="ECO:0000256" key="3">
    <source>
        <dbReference type="ARBA" id="ARBA00023125"/>
    </source>
</evidence>
<dbReference type="InterPro" id="IPR036864">
    <property type="entry name" value="Zn2-C6_fun-type_DNA-bd_sf"/>
</dbReference>
<dbReference type="PANTHER" id="PTHR47431:SF5">
    <property type="entry name" value="ZN(II)2CYS6 TRANSCRIPTION FACTOR (EUROFUNG)"/>
    <property type="match status" value="1"/>
</dbReference>
<dbReference type="CDD" id="cd12148">
    <property type="entry name" value="fungal_TF_MHR"/>
    <property type="match status" value="1"/>
</dbReference>
<dbReference type="GO" id="GO:0008270">
    <property type="term" value="F:zinc ion binding"/>
    <property type="evidence" value="ECO:0007669"/>
    <property type="project" value="InterPro"/>
</dbReference>
<proteinExistence type="predicted"/>
<protein>
    <recommendedName>
        <fullName evidence="7">Zn(2)-C6 fungal-type domain-containing protein</fullName>
    </recommendedName>
</protein>
<dbReference type="PANTHER" id="PTHR47431">
    <property type="entry name" value="ZN(II)2CYS6 TRANSCRIPTION FACTOR (EUROFUNG)-RELATED"/>
    <property type="match status" value="1"/>
</dbReference>
<keyword evidence="5" id="KW-0539">Nucleus</keyword>
<dbReference type="Pfam" id="PF00172">
    <property type="entry name" value="Zn_clus"/>
    <property type="match status" value="1"/>
</dbReference>
<reference evidence="8 9" key="1">
    <citation type="submission" date="2018-02" db="EMBL/GenBank/DDBJ databases">
        <title>The genomes of Aspergillus section Nigri reveals drivers in fungal speciation.</title>
        <authorList>
            <consortium name="DOE Joint Genome Institute"/>
            <person name="Vesth T.C."/>
            <person name="Nybo J."/>
            <person name="Theobald S."/>
            <person name="Brandl J."/>
            <person name="Frisvad J.C."/>
            <person name="Nielsen K.F."/>
            <person name="Lyhne E.K."/>
            <person name="Kogle M.E."/>
            <person name="Kuo A."/>
            <person name="Riley R."/>
            <person name="Clum A."/>
            <person name="Nolan M."/>
            <person name="Lipzen A."/>
            <person name="Salamov A."/>
            <person name="Henrissat B."/>
            <person name="Wiebenga A."/>
            <person name="De vries R.P."/>
            <person name="Grigoriev I.V."/>
            <person name="Mortensen U.H."/>
            <person name="Andersen M.R."/>
            <person name="Baker S.E."/>
        </authorList>
    </citation>
    <scope>NUCLEOTIDE SEQUENCE [LARGE SCALE GENOMIC DNA]</scope>
    <source>
        <strain evidence="8 9">CBS 313.89</strain>
    </source>
</reference>
<dbReference type="SMART" id="SM00066">
    <property type="entry name" value="GAL4"/>
    <property type="match status" value="1"/>
</dbReference>
<dbReference type="AlphaFoldDB" id="A0A8G1RXR8"/>
<dbReference type="GO" id="GO:0006351">
    <property type="term" value="P:DNA-templated transcription"/>
    <property type="evidence" value="ECO:0007669"/>
    <property type="project" value="InterPro"/>
</dbReference>
<keyword evidence="3" id="KW-0238">DNA-binding</keyword>
<dbReference type="Pfam" id="PF04082">
    <property type="entry name" value="Fungal_trans"/>
    <property type="match status" value="1"/>
</dbReference>
<feature type="region of interest" description="Disordered" evidence="6">
    <location>
        <begin position="67"/>
        <end position="126"/>
    </location>
</feature>
<evidence type="ECO:0000259" key="7">
    <source>
        <dbReference type="PROSITE" id="PS50048"/>
    </source>
</evidence>
<dbReference type="EMBL" id="KZ824625">
    <property type="protein sequence ID" value="RAK81500.1"/>
    <property type="molecule type" value="Genomic_DNA"/>
</dbReference>
<feature type="compositionally biased region" description="Low complexity" evidence="6">
    <location>
        <begin position="522"/>
        <end position="534"/>
    </location>
</feature>
<organism evidence="8 9">
    <name type="scientific">Aspergillus fijiensis CBS 313.89</name>
    <dbReference type="NCBI Taxonomy" id="1448319"/>
    <lineage>
        <taxon>Eukaryota</taxon>
        <taxon>Fungi</taxon>
        <taxon>Dikarya</taxon>
        <taxon>Ascomycota</taxon>
        <taxon>Pezizomycotina</taxon>
        <taxon>Eurotiomycetes</taxon>
        <taxon>Eurotiomycetidae</taxon>
        <taxon>Eurotiales</taxon>
        <taxon>Aspergillaceae</taxon>
        <taxon>Aspergillus</taxon>
    </lineage>
</organism>
<keyword evidence="1" id="KW-0479">Metal-binding</keyword>
<feature type="compositionally biased region" description="Polar residues" evidence="6">
    <location>
        <begin position="85"/>
        <end position="98"/>
    </location>
</feature>
<evidence type="ECO:0000256" key="6">
    <source>
        <dbReference type="SAM" id="MobiDB-lite"/>
    </source>
</evidence>
<keyword evidence="4" id="KW-0804">Transcription</keyword>
<feature type="compositionally biased region" description="Basic residues" evidence="6">
    <location>
        <begin position="71"/>
        <end position="81"/>
    </location>
</feature>
<evidence type="ECO:0000256" key="4">
    <source>
        <dbReference type="ARBA" id="ARBA00023163"/>
    </source>
</evidence>
<dbReference type="InterPro" id="IPR001138">
    <property type="entry name" value="Zn2Cys6_DnaBD"/>
</dbReference>
<dbReference type="GO" id="GO:0000981">
    <property type="term" value="F:DNA-binding transcription factor activity, RNA polymerase II-specific"/>
    <property type="evidence" value="ECO:0007669"/>
    <property type="project" value="InterPro"/>
</dbReference>
<evidence type="ECO:0000256" key="2">
    <source>
        <dbReference type="ARBA" id="ARBA00023015"/>
    </source>
</evidence>
<feature type="region of interest" description="Disordered" evidence="6">
    <location>
        <begin position="632"/>
        <end position="652"/>
    </location>
</feature>
<dbReference type="PROSITE" id="PS50048">
    <property type="entry name" value="ZN2_CY6_FUNGAL_2"/>
    <property type="match status" value="1"/>
</dbReference>
<dbReference type="GO" id="GO:0003677">
    <property type="term" value="F:DNA binding"/>
    <property type="evidence" value="ECO:0007669"/>
    <property type="project" value="UniProtKB-KW"/>
</dbReference>
<dbReference type="VEuPathDB" id="FungiDB:BO72DRAFT_208595"/>
<feature type="domain" description="Zn(2)-C6 fungal-type" evidence="7">
    <location>
        <begin position="36"/>
        <end position="65"/>
    </location>
</feature>
<evidence type="ECO:0000256" key="5">
    <source>
        <dbReference type="ARBA" id="ARBA00023242"/>
    </source>
</evidence>
<gene>
    <name evidence="8" type="ORF">BO72DRAFT_208595</name>
</gene>